<keyword evidence="1" id="KW-0479">Metal-binding</keyword>
<dbReference type="InterPro" id="IPR017907">
    <property type="entry name" value="Znf_RING_CS"/>
</dbReference>
<sequence length="273" mass="30231">MNPNRPVQGQWNDPTHNHSHFGRASSTDAPSSPPQFSRHMPQWQRCGQHNCGNHHCPGHCFAQGQLVLGMNQHCLGCSQPKNVASLHFLPCNHALCRDCLNKMAIRIHETIQSKKAQVDNALANANLRRKMSERADSAQLAGLMAEEEGDIFADALTLAGYTCCGQPMRLGGYLYCMDPGVALIFWQDYEYMLTPQENQNHCGWPDCKAFVPNKCGFIDTTGIGPKILHCPTCNGNSQLICHDRSSGESRGRCNVWIPTGHPMGRSYMGVEVV</sequence>
<feature type="compositionally biased region" description="Polar residues" evidence="4">
    <location>
        <begin position="1"/>
        <end position="14"/>
    </location>
</feature>
<accession>A0A1J7IMV5</accession>
<evidence type="ECO:0000256" key="1">
    <source>
        <dbReference type="ARBA" id="ARBA00022723"/>
    </source>
</evidence>
<evidence type="ECO:0008006" key="7">
    <source>
        <dbReference type="Google" id="ProtNLM"/>
    </source>
</evidence>
<evidence type="ECO:0000256" key="2">
    <source>
        <dbReference type="ARBA" id="ARBA00022771"/>
    </source>
</evidence>
<evidence type="ECO:0000313" key="5">
    <source>
        <dbReference type="EMBL" id="OIW28814.1"/>
    </source>
</evidence>
<dbReference type="PROSITE" id="PS00518">
    <property type="entry name" value="ZF_RING_1"/>
    <property type="match status" value="1"/>
</dbReference>
<reference evidence="5 6" key="1">
    <citation type="submission" date="2016-10" db="EMBL/GenBank/DDBJ databases">
        <title>Draft genome sequence of Coniochaeta ligniaria NRRL30616, a lignocellulolytic fungus for bioabatement of inhibitors in plant biomass hydrolysates.</title>
        <authorList>
            <consortium name="DOE Joint Genome Institute"/>
            <person name="Jimenez D.J."/>
            <person name="Hector R.E."/>
            <person name="Riley R."/>
            <person name="Sun H."/>
            <person name="Grigoriev I.V."/>
            <person name="Van Elsas J.D."/>
            <person name="Nichols N.N."/>
        </authorList>
    </citation>
    <scope>NUCLEOTIDE SEQUENCE [LARGE SCALE GENOMIC DNA]</scope>
    <source>
        <strain evidence="5 6">NRRL 30616</strain>
    </source>
</reference>
<dbReference type="Proteomes" id="UP000182658">
    <property type="component" value="Unassembled WGS sequence"/>
</dbReference>
<proteinExistence type="predicted"/>
<protein>
    <recommendedName>
        <fullName evidence="7">RING-type domain-containing protein</fullName>
    </recommendedName>
</protein>
<evidence type="ECO:0000256" key="4">
    <source>
        <dbReference type="SAM" id="MobiDB-lite"/>
    </source>
</evidence>
<organism evidence="5 6">
    <name type="scientific">Coniochaeta ligniaria NRRL 30616</name>
    <dbReference type="NCBI Taxonomy" id="1408157"/>
    <lineage>
        <taxon>Eukaryota</taxon>
        <taxon>Fungi</taxon>
        <taxon>Dikarya</taxon>
        <taxon>Ascomycota</taxon>
        <taxon>Pezizomycotina</taxon>
        <taxon>Sordariomycetes</taxon>
        <taxon>Sordariomycetidae</taxon>
        <taxon>Coniochaetales</taxon>
        <taxon>Coniochaetaceae</taxon>
        <taxon>Coniochaeta</taxon>
    </lineage>
</organism>
<keyword evidence="2" id="KW-0863">Zinc-finger</keyword>
<evidence type="ECO:0000313" key="6">
    <source>
        <dbReference type="Proteomes" id="UP000182658"/>
    </source>
</evidence>
<gene>
    <name evidence="5" type="ORF">CONLIGDRAFT_633021</name>
</gene>
<feature type="region of interest" description="Disordered" evidence="4">
    <location>
        <begin position="1"/>
        <end position="40"/>
    </location>
</feature>
<keyword evidence="3" id="KW-0862">Zinc</keyword>
<dbReference type="InParanoid" id="A0A1J7IMV5"/>
<dbReference type="AlphaFoldDB" id="A0A1J7IMV5"/>
<keyword evidence="6" id="KW-1185">Reference proteome</keyword>
<dbReference type="OrthoDB" id="5226912at2759"/>
<dbReference type="EMBL" id="KV875098">
    <property type="protein sequence ID" value="OIW28814.1"/>
    <property type="molecule type" value="Genomic_DNA"/>
</dbReference>
<evidence type="ECO:0000256" key="3">
    <source>
        <dbReference type="ARBA" id="ARBA00022833"/>
    </source>
</evidence>
<name>A0A1J7IMV5_9PEZI</name>
<dbReference type="GO" id="GO:0008270">
    <property type="term" value="F:zinc ion binding"/>
    <property type="evidence" value="ECO:0007669"/>
    <property type="project" value="UniProtKB-KW"/>
</dbReference>